<proteinExistence type="predicted"/>
<reference evidence="1" key="1">
    <citation type="submission" date="2019-10" db="EMBL/GenBank/DDBJ databases">
        <authorList>
            <consortium name="DOE Joint Genome Institute"/>
            <person name="Kuo A."/>
            <person name="Miyauchi S."/>
            <person name="Kiss E."/>
            <person name="Drula E."/>
            <person name="Kohler A."/>
            <person name="Sanchez-Garcia M."/>
            <person name="Andreopoulos B."/>
            <person name="Barry K.W."/>
            <person name="Bonito G."/>
            <person name="Buee M."/>
            <person name="Carver A."/>
            <person name="Chen C."/>
            <person name="Cichocki N."/>
            <person name="Clum A."/>
            <person name="Culley D."/>
            <person name="Crous P.W."/>
            <person name="Fauchery L."/>
            <person name="Girlanda M."/>
            <person name="Hayes R."/>
            <person name="Keri Z."/>
            <person name="Labutti K."/>
            <person name="Lipzen A."/>
            <person name="Lombard V."/>
            <person name="Magnuson J."/>
            <person name="Maillard F."/>
            <person name="Morin E."/>
            <person name="Murat C."/>
            <person name="Nolan M."/>
            <person name="Ohm R."/>
            <person name="Pangilinan J."/>
            <person name="Pereira M."/>
            <person name="Perotto S."/>
            <person name="Peter M."/>
            <person name="Riley R."/>
            <person name="Sitrit Y."/>
            <person name="Stielow B."/>
            <person name="Szollosi G."/>
            <person name="Zifcakova L."/>
            <person name="Stursova M."/>
            <person name="Spatafora J.W."/>
            <person name="Tedersoo L."/>
            <person name="Vaario L.-M."/>
            <person name="Yamada A."/>
            <person name="Yan M."/>
            <person name="Wang P."/>
            <person name="Xu J."/>
            <person name="Bruns T."/>
            <person name="Baldrian P."/>
            <person name="Vilgalys R."/>
            <person name="Henrissat B."/>
            <person name="Grigoriev I.V."/>
            <person name="Hibbett D."/>
            <person name="Nagy L.G."/>
            <person name="Martin F.M."/>
        </authorList>
    </citation>
    <scope>NUCLEOTIDE SEQUENCE</scope>
    <source>
        <strain evidence="1">P2</strain>
    </source>
</reference>
<comment type="caution">
    <text evidence="1">The sequence shown here is derived from an EMBL/GenBank/DDBJ whole genome shotgun (WGS) entry which is preliminary data.</text>
</comment>
<accession>A0ACB6YZN9</accession>
<dbReference type="Proteomes" id="UP000886501">
    <property type="component" value="Unassembled WGS sequence"/>
</dbReference>
<name>A0ACB6YZN9_THEGA</name>
<keyword evidence="2" id="KW-1185">Reference proteome</keyword>
<organism evidence="1 2">
    <name type="scientific">Thelephora ganbajun</name>
    <name type="common">Ganba fungus</name>
    <dbReference type="NCBI Taxonomy" id="370292"/>
    <lineage>
        <taxon>Eukaryota</taxon>
        <taxon>Fungi</taxon>
        <taxon>Dikarya</taxon>
        <taxon>Basidiomycota</taxon>
        <taxon>Agaricomycotina</taxon>
        <taxon>Agaricomycetes</taxon>
        <taxon>Thelephorales</taxon>
        <taxon>Thelephoraceae</taxon>
        <taxon>Thelephora</taxon>
    </lineage>
</organism>
<evidence type="ECO:0000313" key="2">
    <source>
        <dbReference type="Proteomes" id="UP000886501"/>
    </source>
</evidence>
<protein>
    <submittedName>
        <fullName evidence="1">Uncharacterized protein</fullName>
    </submittedName>
</protein>
<sequence>MHEFKLGVWKAVLTHLIRILYTQGTEVIAEFNHRFQQVPMFGLDTIRKFSNNVSAMKKLAVQDFEDILQCIIPVIEGLLPQKDEKVVLDLIFILSTWHAYAKLRLHTDHTLASFDVLTRPLRTALHHFGGKFSNQFDTKELPKEADAQKRQATTSKNKGKASRFKEQNTCGKTRFSLSTYKLHTLGDYPNTIRWRGTTDSYNTQMASFVFSYVSTC</sequence>
<dbReference type="EMBL" id="MU118323">
    <property type="protein sequence ID" value="KAF9642910.1"/>
    <property type="molecule type" value="Genomic_DNA"/>
</dbReference>
<gene>
    <name evidence="1" type="ORF">BDM02DRAFT_3105094</name>
</gene>
<evidence type="ECO:0000313" key="1">
    <source>
        <dbReference type="EMBL" id="KAF9642910.1"/>
    </source>
</evidence>
<reference evidence="1" key="2">
    <citation type="journal article" date="2020" name="Nat. Commun.">
        <title>Large-scale genome sequencing of mycorrhizal fungi provides insights into the early evolution of symbiotic traits.</title>
        <authorList>
            <person name="Miyauchi S."/>
            <person name="Kiss E."/>
            <person name="Kuo A."/>
            <person name="Drula E."/>
            <person name="Kohler A."/>
            <person name="Sanchez-Garcia M."/>
            <person name="Morin E."/>
            <person name="Andreopoulos B."/>
            <person name="Barry K.W."/>
            <person name="Bonito G."/>
            <person name="Buee M."/>
            <person name="Carver A."/>
            <person name="Chen C."/>
            <person name="Cichocki N."/>
            <person name="Clum A."/>
            <person name="Culley D."/>
            <person name="Crous P.W."/>
            <person name="Fauchery L."/>
            <person name="Girlanda M."/>
            <person name="Hayes R.D."/>
            <person name="Keri Z."/>
            <person name="LaButti K."/>
            <person name="Lipzen A."/>
            <person name="Lombard V."/>
            <person name="Magnuson J."/>
            <person name="Maillard F."/>
            <person name="Murat C."/>
            <person name="Nolan M."/>
            <person name="Ohm R.A."/>
            <person name="Pangilinan J."/>
            <person name="Pereira M.F."/>
            <person name="Perotto S."/>
            <person name="Peter M."/>
            <person name="Pfister S."/>
            <person name="Riley R."/>
            <person name="Sitrit Y."/>
            <person name="Stielow J.B."/>
            <person name="Szollosi G."/>
            <person name="Zifcakova L."/>
            <person name="Stursova M."/>
            <person name="Spatafora J.W."/>
            <person name="Tedersoo L."/>
            <person name="Vaario L.M."/>
            <person name="Yamada A."/>
            <person name="Yan M."/>
            <person name="Wang P."/>
            <person name="Xu J."/>
            <person name="Bruns T."/>
            <person name="Baldrian P."/>
            <person name="Vilgalys R."/>
            <person name="Dunand C."/>
            <person name="Henrissat B."/>
            <person name="Grigoriev I.V."/>
            <person name="Hibbett D."/>
            <person name="Nagy L.G."/>
            <person name="Martin F.M."/>
        </authorList>
    </citation>
    <scope>NUCLEOTIDE SEQUENCE</scope>
    <source>
        <strain evidence="1">P2</strain>
    </source>
</reference>